<dbReference type="Proteomes" id="UP000266841">
    <property type="component" value="Unassembled WGS sequence"/>
</dbReference>
<feature type="non-terminal residue" evidence="2">
    <location>
        <position position="1"/>
    </location>
</feature>
<name>K0SUZ1_THAOC</name>
<proteinExistence type="predicted"/>
<sequence>RAQQQLIHRPSVGLDTSQKAELIGPPPIDAEALCRLRPTDDKTSPVHKPRQPTLVSTMAAHRRRSSIWAIPSRPLALRRAPLTGLFPRICLPQPPHPSPLASLAPPPLATRPAGGGFVAFISRPLATI</sequence>
<dbReference type="EMBL" id="AGNL01016766">
    <property type="protein sequence ID" value="EJK64856.1"/>
    <property type="molecule type" value="Genomic_DNA"/>
</dbReference>
<organism evidence="2 3">
    <name type="scientific">Thalassiosira oceanica</name>
    <name type="common">Marine diatom</name>
    <dbReference type="NCBI Taxonomy" id="159749"/>
    <lineage>
        <taxon>Eukaryota</taxon>
        <taxon>Sar</taxon>
        <taxon>Stramenopiles</taxon>
        <taxon>Ochrophyta</taxon>
        <taxon>Bacillariophyta</taxon>
        <taxon>Coscinodiscophyceae</taxon>
        <taxon>Thalassiosirophycidae</taxon>
        <taxon>Thalassiosirales</taxon>
        <taxon>Thalassiosiraceae</taxon>
        <taxon>Thalassiosira</taxon>
    </lineage>
</organism>
<protein>
    <submittedName>
        <fullName evidence="2">Uncharacterized protein</fullName>
    </submittedName>
</protein>
<dbReference type="AlphaFoldDB" id="K0SUZ1"/>
<keyword evidence="3" id="KW-1185">Reference proteome</keyword>
<comment type="caution">
    <text evidence="2">The sequence shown here is derived from an EMBL/GenBank/DDBJ whole genome shotgun (WGS) entry which is preliminary data.</text>
</comment>
<evidence type="ECO:0000313" key="2">
    <source>
        <dbReference type="EMBL" id="EJK64856.1"/>
    </source>
</evidence>
<evidence type="ECO:0000313" key="3">
    <source>
        <dbReference type="Proteomes" id="UP000266841"/>
    </source>
</evidence>
<accession>K0SUZ1</accession>
<feature type="region of interest" description="Disordered" evidence="1">
    <location>
        <begin position="1"/>
        <end position="22"/>
    </location>
</feature>
<feature type="region of interest" description="Disordered" evidence="1">
    <location>
        <begin position="38"/>
        <end position="58"/>
    </location>
</feature>
<gene>
    <name evidence="2" type="ORF">THAOC_14364</name>
</gene>
<evidence type="ECO:0000256" key="1">
    <source>
        <dbReference type="SAM" id="MobiDB-lite"/>
    </source>
</evidence>
<reference evidence="2 3" key="1">
    <citation type="journal article" date="2012" name="Genome Biol.">
        <title>Genome and low-iron response of an oceanic diatom adapted to chronic iron limitation.</title>
        <authorList>
            <person name="Lommer M."/>
            <person name="Specht M."/>
            <person name="Roy A.S."/>
            <person name="Kraemer L."/>
            <person name="Andreson R."/>
            <person name="Gutowska M.A."/>
            <person name="Wolf J."/>
            <person name="Bergner S.V."/>
            <person name="Schilhabel M.B."/>
            <person name="Klostermeier U.C."/>
            <person name="Beiko R.G."/>
            <person name="Rosenstiel P."/>
            <person name="Hippler M."/>
            <person name="Laroche J."/>
        </authorList>
    </citation>
    <scope>NUCLEOTIDE SEQUENCE [LARGE SCALE GENOMIC DNA]</scope>
    <source>
        <strain evidence="2 3">CCMP1005</strain>
    </source>
</reference>